<evidence type="ECO:0008006" key="2">
    <source>
        <dbReference type="Google" id="ProtNLM"/>
    </source>
</evidence>
<evidence type="ECO:0000313" key="1">
    <source>
        <dbReference type="EMBL" id="OIQ65841.1"/>
    </source>
</evidence>
<reference evidence="1" key="1">
    <citation type="submission" date="2016-10" db="EMBL/GenBank/DDBJ databases">
        <title>Sequence of Gallionella enrichment culture.</title>
        <authorList>
            <person name="Poehlein A."/>
            <person name="Muehling M."/>
            <person name="Daniel R."/>
        </authorList>
    </citation>
    <scope>NUCLEOTIDE SEQUENCE</scope>
</reference>
<sequence>MQYRARVEDFDFDMTIERFSMSATPGDGMRPFFSSQAARTKGSYNLAGIADPVIDALIEKILGADNRADLTVACRAFDRVFRAGRYWVPQWYAHTHRLAYWDLFGHPEKPPRYAQGVGAPDNWWSDASKVAKAEQAK</sequence>
<dbReference type="EMBL" id="MLJW01007023">
    <property type="protein sequence ID" value="OIQ65841.1"/>
    <property type="molecule type" value="Genomic_DNA"/>
</dbReference>
<dbReference type="AlphaFoldDB" id="A0A1J5P2Q6"/>
<dbReference type="SUPFAM" id="SSF53850">
    <property type="entry name" value="Periplasmic binding protein-like II"/>
    <property type="match status" value="1"/>
</dbReference>
<accession>A0A1J5P2Q6</accession>
<comment type="caution">
    <text evidence="1">The sequence shown here is derived from an EMBL/GenBank/DDBJ whole genome shotgun (WGS) entry which is preliminary data.</text>
</comment>
<organism evidence="1">
    <name type="scientific">mine drainage metagenome</name>
    <dbReference type="NCBI Taxonomy" id="410659"/>
    <lineage>
        <taxon>unclassified sequences</taxon>
        <taxon>metagenomes</taxon>
        <taxon>ecological metagenomes</taxon>
    </lineage>
</organism>
<proteinExistence type="predicted"/>
<protein>
    <recommendedName>
        <fullName evidence="2">ABC transporter substrate-binding protein</fullName>
    </recommendedName>
</protein>
<gene>
    <name evidence="1" type="ORF">GALL_525970</name>
</gene>
<name>A0A1J5P2Q6_9ZZZZ</name>
<dbReference type="Gene3D" id="3.10.105.10">
    <property type="entry name" value="Dipeptide-binding Protein, Domain 3"/>
    <property type="match status" value="1"/>
</dbReference>